<gene>
    <name evidence="2" type="ORF">O3P69_014725</name>
</gene>
<dbReference type="Proteomes" id="UP001487740">
    <property type="component" value="Unassembled WGS sequence"/>
</dbReference>
<protein>
    <submittedName>
        <fullName evidence="2">Uncharacterized protein</fullName>
    </submittedName>
</protein>
<name>A0AAW0TXP9_SCYPA</name>
<comment type="caution">
    <text evidence="2">The sequence shown here is derived from an EMBL/GenBank/DDBJ whole genome shotgun (WGS) entry which is preliminary data.</text>
</comment>
<organism evidence="2 3">
    <name type="scientific">Scylla paramamosain</name>
    <name type="common">Mud crab</name>
    <dbReference type="NCBI Taxonomy" id="85552"/>
    <lineage>
        <taxon>Eukaryota</taxon>
        <taxon>Metazoa</taxon>
        <taxon>Ecdysozoa</taxon>
        <taxon>Arthropoda</taxon>
        <taxon>Crustacea</taxon>
        <taxon>Multicrustacea</taxon>
        <taxon>Malacostraca</taxon>
        <taxon>Eumalacostraca</taxon>
        <taxon>Eucarida</taxon>
        <taxon>Decapoda</taxon>
        <taxon>Pleocyemata</taxon>
        <taxon>Brachyura</taxon>
        <taxon>Eubrachyura</taxon>
        <taxon>Portunoidea</taxon>
        <taxon>Portunidae</taxon>
        <taxon>Portuninae</taxon>
        <taxon>Scylla</taxon>
    </lineage>
</organism>
<evidence type="ECO:0000313" key="2">
    <source>
        <dbReference type="EMBL" id="KAK8392532.1"/>
    </source>
</evidence>
<accession>A0AAW0TXP9</accession>
<keyword evidence="3" id="KW-1185">Reference proteome</keyword>
<evidence type="ECO:0000256" key="1">
    <source>
        <dbReference type="SAM" id="MobiDB-lite"/>
    </source>
</evidence>
<dbReference type="AlphaFoldDB" id="A0AAW0TXP9"/>
<dbReference type="EMBL" id="JARAKH010000022">
    <property type="protein sequence ID" value="KAK8392532.1"/>
    <property type="molecule type" value="Genomic_DNA"/>
</dbReference>
<proteinExistence type="predicted"/>
<feature type="region of interest" description="Disordered" evidence="1">
    <location>
        <begin position="1"/>
        <end position="20"/>
    </location>
</feature>
<sequence>MGCSPASRPRRAAAGLGGRCGPPGREVIQRSLSLSLPNSHPPWFRSTQSPRIHLGACLVPLYRSGRVVWGPQLAPHPILPHQPHWWCLAERDGVGWDQWCPAGRELGSPPLEHSTHPHRRCPSACREALCPHRTEGQLPRRFGSLHLPALQEVRLVRLLVLTQQLQCVVERLLQLPPRASQSRRDTHTHRRAGVQAWALGSPVPSDAHTDSQRSLHKSVLHLSQDTTNNEERVVMCCEALPQHNVLMPHGCSAPLPDFGRENFECSCLPSTFILNLRDS</sequence>
<reference evidence="2 3" key="1">
    <citation type="submission" date="2023-03" db="EMBL/GenBank/DDBJ databases">
        <title>High-quality genome of Scylla paramamosain provides insights in environmental adaptation.</title>
        <authorList>
            <person name="Zhang L."/>
        </authorList>
    </citation>
    <scope>NUCLEOTIDE SEQUENCE [LARGE SCALE GENOMIC DNA]</scope>
    <source>
        <strain evidence="2">LZ_2023a</strain>
        <tissue evidence="2">Muscle</tissue>
    </source>
</reference>
<evidence type="ECO:0000313" key="3">
    <source>
        <dbReference type="Proteomes" id="UP001487740"/>
    </source>
</evidence>